<proteinExistence type="predicted"/>
<sequence>MDANPPIQRRTAQYSHIVTEVTHYEVGRALGAHYKHNSELISFLSSPFMGASPLLPSAADRVMESFEKYCPGMNEEIKGFADETGVEPGKVVFYYSYFQPSGHCTQAVYRTGPDNSGHTCHMRNYDFGWEDEPYNQLLLSTTRVNGKPAHTGFALQLFGRYDGMNDAGLTVTTTSGRIRPEMTGEGFIFPGVVRALLDNCSTAEEAALLMRSMPISDYRNFLISDAKGDITLVETAGTQKEAQYYPAAAGGNCNQLVLSANHYTLPSMQVHNLQVMENSGTRYEALRSALTDEVALQSPVAAMQAIAGTEYPKGVCCHHYSEGFGTLWSMVFDNTAREAHICFGSPQLNSWRTFGFNDPAGVREYHAVLPDHPSPAGFWDRLPSAE</sequence>
<evidence type="ECO:0000313" key="2">
    <source>
        <dbReference type="EMBL" id="AIQ58874.1"/>
    </source>
</evidence>
<dbReference type="KEGG" id="pbd:PBOR_19555"/>
<keyword evidence="3" id="KW-1185">Reference proteome</keyword>
<accession>A0A089MQX3</accession>
<dbReference type="Pfam" id="PF03417">
    <property type="entry name" value="AAT"/>
    <property type="match status" value="1"/>
</dbReference>
<dbReference type="HOGENOM" id="CLU_064034_0_0_9"/>
<dbReference type="InterPro" id="IPR005079">
    <property type="entry name" value="Peptidase_C45_hydrolase"/>
</dbReference>
<dbReference type="RefSeq" id="WP_042214239.1">
    <property type="nucleotide sequence ID" value="NZ_CP009285.1"/>
</dbReference>
<dbReference type="InterPro" id="IPR029055">
    <property type="entry name" value="Ntn_hydrolases_N"/>
</dbReference>
<dbReference type="EMBL" id="CP009285">
    <property type="protein sequence ID" value="AIQ58874.1"/>
    <property type="molecule type" value="Genomic_DNA"/>
</dbReference>
<dbReference type="InterPro" id="IPR047794">
    <property type="entry name" value="C45_proenzyme-like"/>
</dbReference>
<dbReference type="OrthoDB" id="8617387at2"/>
<dbReference type="NCBIfam" id="NF040521">
    <property type="entry name" value="C45_proenzyme"/>
    <property type="match status" value="1"/>
</dbReference>
<reference evidence="2" key="1">
    <citation type="submission" date="2014-08" db="EMBL/GenBank/DDBJ databases">
        <title>Comparative genomics of the Paenibacillus odorifer group.</title>
        <authorList>
            <person name="den Bakker H.C."/>
            <person name="Tsai Y.-C.Y.-C."/>
            <person name="Martin N."/>
            <person name="Korlach J."/>
            <person name="Wiedmann M."/>
        </authorList>
    </citation>
    <scope>NUCLEOTIDE SEQUENCE [LARGE SCALE GENOMIC DNA]</scope>
    <source>
        <strain evidence="2">DSM 13188</strain>
    </source>
</reference>
<dbReference type="PANTHER" id="PTHR34180:SF1">
    <property type="entry name" value="BETA-ALANYL-DOPAMINE_CARCININE HYDROLASE"/>
    <property type="match status" value="1"/>
</dbReference>
<protein>
    <recommendedName>
        <fullName evidence="1">Peptidase C45 hydrolase domain-containing protein</fullName>
    </recommendedName>
</protein>
<evidence type="ECO:0000313" key="3">
    <source>
        <dbReference type="Proteomes" id="UP000029518"/>
    </source>
</evidence>
<dbReference type="Gene3D" id="3.60.60.10">
    <property type="entry name" value="Penicillin V Acylase, Chain A"/>
    <property type="match status" value="1"/>
</dbReference>
<feature type="domain" description="Peptidase C45 hydrolase" evidence="1">
    <location>
        <begin position="120"/>
        <end position="347"/>
    </location>
</feature>
<organism evidence="2 3">
    <name type="scientific">Paenibacillus borealis</name>
    <dbReference type="NCBI Taxonomy" id="160799"/>
    <lineage>
        <taxon>Bacteria</taxon>
        <taxon>Bacillati</taxon>
        <taxon>Bacillota</taxon>
        <taxon>Bacilli</taxon>
        <taxon>Bacillales</taxon>
        <taxon>Paenibacillaceae</taxon>
        <taxon>Paenibacillus</taxon>
    </lineage>
</organism>
<dbReference type="InterPro" id="IPR047801">
    <property type="entry name" value="Peptidase_C45"/>
</dbReference>
<dbReference type="AlphaFoldDB" id="A0A089MQX3"/>
<dbReference type="Proteomes" id="UP000029518">
    <property type="component" value="Chromosome"/>
</dbReference>
<dbReference type="SUPFAM" id="SSF56235">
    <property type="entry name" value="N-terminal nucleophile aminohydrolases (Ntn hydrolases)"/>
    <property type="match status" value="1"/>
</dbReference>
<gene>
    <name evidence="2" type="ORF">PBOR_19555</name>
</gene>
<name>A0A089MQX3_PAEBO</name>
<dbReference type="PANTHER" id="PTHR34180">
    <property type="entry name" value="PEPTIDASE C45"/>
    <property type="match status" value="1"/>
</dbReference>
<evidence type="ECO:0000259" key="1">
    <source>
        <dbReference type="Pfam" id="PF03417"/>
    </source>
</evidence>